<reference evidence="1" key="1">
    <citation type="submission" date="2020-12" db="EMBL/GenBank/DDBJ databases">
        <title>Bacterial novel species Mucilaginibacter sp. SD-g isolated from soil.</title>
        <authorList>
            <person name="Jung H.-Y."/>
        </authorList>
    </citation>
    <scope>NUCLEOTIDE SEQUENCE</scope>
    <source>
        <strain evidence="1">SD-g</strain>
    </source>
</reference>
<dbReference type="AlphaFoldDB" id="A0A934PU95"/>
<protein>
    <recommendedName>
        <fullName evidence="3">DKNYY family protein</fullName>
    </recommendedName>
</protein>
<proteinExistence type="predicted"/>
<sequence length="239" mass="27126">MKIPIYISCIILVVGCKSKDKLSVKDSLPQIKPTIIDKINTGTTLFKPYKLKDGFMVTDTGYADAVVMGGTYAVITLNGALVDTIDKGFGINKINDNMYFYQVVSSNGPLEDIQLKASGYKNTINATFGEYKILTNGKKQKFSDIAPDFNYYFSSPYIINNKIYYWQIKQVDSSGINEISAAEYDPSTKNTRSHFIQKDFIETDDNNYFPYPYIQNDTIYFDTGRGKQMKFSKDFNLLN</sequence>
<organism evidence="1 2">
    <name type="scientific">Mucilaginibacter segetis</name>
    <dbReference type="NCBI Taxonomy" id="2793071"/>
    <lineage>
        <taxon>Bacteria</taxon>
        <taxon>Pseudomonadati</taxon>
        <taxon>Bacteroidota</taxon>
        <taxon>Sphingobacteriia</taxon>
        <taxon>Sphingobacteriales</taxon>
        <taxon>Sphingobacteriaceae</taxon>
        <taxon>Mucilaginibacter</taxon>
    </lineage>
</organism>
<gene>
    <name evidence="1" type="ORF">I5M19_16655</name>
</gene>
<accession>A0A934PU95</accession>
<evidence type="ECO:0008006" key="3">
    <source>
        <dbReference type="Google" id="ProtNLM"/>
    </source>
</evidence>
<dbReference type="Proteomes" id="UP000613193">
    <property type="component" value="Unassembled WGS sequence"/>
</dbReference>
<evidence type="ECO:0000313" key="1">
    <source>
        <dbReference type="EMBL" id="MBK0380958.1"/>
    </source>
</evidence>
<comment type="caution">
    <text evidence="1">The sequence shown here is derived from an EMBL/GenBank/DDBJ whole genome shotgun (WGS) entry which is preliminary data.</text>
</comment>
<dbReference type="EMBL" id="JAEHFW010000003">
    <property type="protein sequence ID" value="MBK0380958.1"/>
    <property type="molecule type" value="Genomic_DNA"/>
</dbReference>
<name>A0A934PU95_9SPHI</name>
<evidence type="ECO:0000313" key="2">
    <source>
        <dbReference type="Proteomes" id="UP000613193"/>
    </source>
</evidence>
<dbReference type="PROSITE" id="PS51257">
    <property type="entry name" value="PROKAR_LIPOPROTEIN"/>
    <property type="match status" value="1"/>
</dbReference>
<dbReference type="RefSeq" id="WP_200067487.1">
    <property type="nucleotide sequence ID" value="NZ_JAEHFW010000003.1"/>
</dbReference>
<keyword evidence="2" id="KW-1185">Reference proteome</keyword>